<dbReference type="Proteomes" id="UP000619260">
    <property type="component" value="Unassembled WGS sequence"/>
</dbReference>
<dbReference type="Gene3D" id="3.40.190.80">
    <property type="match status" value="1"/>
</dbReference>
<organism evidence="1 2">
    <name type="scientific">Virgisporangium aliadipatigenens</name>
    <dbReference type="NCBI Taxonomy" id="741659"/>
    <lineage>
        <taxon>Bacteria</taxon>
        <taxon>Bacillati</taxon>
        <taxon>Actinomycetota</taxon>
        <taxon>Actinomycetes</taxon>
        <taxon>Micromonosporales</taxon>
        <taxon>Micromonosporaceae</taxon>
        <taxon>Virgisporangium</taxon>
    </lineage>
</organism>
<comment type="caution">
    <text evidence="1">The sequence shown here is derived from an EMBL/GenBank/DDBJ whole genome shotgun (WGS) entry which is preliminary data.</text>
</comment>
<name>A0A8J3YKI0_9ACTN</name>
<sequence>MVYAGRGLGCRIRTGDVEVAPALRDTPDLGQARVEMVNFDFWPTELVVALHRATHAGGYVFGVAALLSGHTDAILIAGDEMGYEDLAPLPVIFAEAGARATDLRGAPLLSGPRTALLSTGRFHDELLALTAQALRRPVNGSRAGS</sequence>
<evidence type="ECO:0000313" key="1">
    <source>
        <dbReference type="EMBL" id="GIJ46097.1"/>
    </source>
</evidence>
<reference evidence="1" key="1">
    <citation type="submission" date="2021-01" db="EMBL/GenBank/DDBJ databases">
        <title>Whole genome shotgun sequence of Virgisporangium aliadipatigenens NBRC 105644.</title>
        <authorList>
            <person name="Komaki H."/>
            <person name="Tamura T."/>
        </authorList>
    </citation>
    <scope>NUCLEOTIDE SEQUENCE</scope>
    <source>
        <strain evidence="1">NBRC 105644</strain>
    </source>
</reference>
<dbReference type="SUPFAM" id="SSF56655">
    <property type="entry name" value="Carbohydrate phosphatase"/>
    <property type="match status" value="1"/>
</dbReference>
<dbReference type="AlphaFoldDB" id="A0A8J3YKI0"/>
<evidence type="ECO:0000313" key="2">
    <source>
        <dbReference type="Proteomes" id="UP000619260"/>
    </source>
</evidence>
<protein>
    <submittedName>
        <fullName evidence="1">Uncharacterized protein</fullName>
    </submittedName>
</protein>
<dbReference type="EMBL" id="BOPF01000009">
    <property type="protein sequence ID" value="GIJ46097.1"/>
    <property type="molecule type" value="Genomic_DNA"/>
</dbReference>
<accession>A0A8J3YKI0</accession>
<keyword evidence="2" id="KW-1185">Reference proteome</keyword>
<gene>
    <name evidence="1" type="ORF">Val02_29830</name>
</gene>
<proteinExistence type="predicted"/>